<dbReference type="EMBL" id="FMHU01000002">
    <property type="protein sequence ID" value="SCL32209.1"/>
    <property type="molecule type" value="Genomic_DNA"/>
</dbReference>
<dbReference type="PANTHER" id="PTHR30461">
    <property type="entry name" value="DNA-INVERTASE FROM LAMBDOID PROPHAGE"/>
    <property type="match status" value="1"/>
</dbReference>
<keyword evidence="5" id="KW-1185">Reference proteome</keyword>
<evidence type="ECO:0000313" key="3">
    <source>
        <dbReference type="EMBL" id="SCL25419.1"/>
    </source>
</evidence>
<feature type="domain" description="Recombinase" evidence="2">
    <location>
        <begin position="158"/>
        <end position="271"/>
    </location>
</feature>
<dbReference type="PROSITE" id="PS51736">
    <property type="entry name" value="RECOMBINASES_3"/>
    <property type="match status" value="1"/>
</dbReference>
<accession>A0A1C6S829</accession>
<dbReference type="GO" id="GO:0000150">
    <property type="term" value="F:DNA strand exchange activity"/>
    <property type="evidence" value="ECO:0007669"/>
    <property type="project" value="InterPro"/>
</dbReference>
<dbReference type="SUPFAM" id="SSF53041">
    <property type="entry name" value="Resolvase-like"/>
    <property type="match status" value="1"/>
</dbReference>
<dbReference type="PANTHER" id="PTHR30461:SF23">
    <property type="entry name" value="DNA RECOMBINASE-RELATED"/>
    <property type="match status" value="1"/>
</dbReference>
<dbReference type="InterPro" id="IPR036162">
    <property type="entry name" value="Resolvase-like_N_sf"/>
</dbReference>
<evidence type="ECO:0000313" key="4">
    <source>
        <dbReference type="EMBL" id="SCL32209.1"/>
    </source>
</evidence>
<dbReference type="Pfam" id="PF00239">
    <property type="entry name" value="Resolvase"/>
    <property type="match status" value="1"/>
</dbReference>
<dbReference type="CDD" id="cd00338">
    <property type="entry name" value="Ser_Recombinase"/>
    <property type="match status" value="1"/>
</dbReference>
<organism evidence="3 5">
    <name type="scientific">Micromonospora inyonensis</name>
    <dbReference type="NCBI Taxonomy" id="47866"/>
    <lineage>
        <taxon>Bacteria</taxon>
        <taxon>Bacillati</taxon>
        <taxon>Actinomycetota</taxon>
        <taxon>Actinomycetes</taxon>
        <taxon>Micromonosporales</taxon>
        <taxon>Micromonosporaceae</taxon>
        <taxon>Micromonospora</taxon>
    </lineage>
</organism>
<evidence type="ECO:0000259" key="1">
    <source>
        <dbReference type="PROSITE" id="PS51736"/>
    </source>
</evidence>
<proteinExistence type="predicted"/>
<dbReference type="RefSeq" id="WP_176738041.1">
    <property type="nucleotide sequence ID" value="NZ_FMHU01000002.1"/>
</dbReference>
<dbReference type="PROSITE" id="PS51737">
    <property type="entry name" value="RECOMBINASE_DNA_BIND"/>
    <property type="match status" value="1"/>
</dbReference>
<gene>
    <name evidence="3" type="ORF">GA0074694_4216</name>
    <name evidence="4" type="ORF">GA0074694_6196</name>
</gene>
<dbReference type="Gene3D" id="3.40.50.1390">
    <property type="entry name" value="Resolvase, N-terminal catalytic domain"/>
    <property type="match status" value="1"/>
</dbReference>
<dbReference type="InterPro" id="IPR038109">
    <property type="entry name" value="DNA_bind_recomb_sf"/>
</dbReference>
<dbReference type="Proteomes" id="UP000198906">
    <property type="component" value="Unassembled WGS sequence"/>
</dbReference>
<dbReference type="Gene3D" id="3.90.1750.20">
    <property type="entry name" value="Putative Large Serine Recombinase, Chain B, Domain 2"/>
    <property type="match status" value="1"/>
</dbReference>
<dbReference type="GO" id="GO:0003677">
    <property type="term" value="F:DNA binding"/>
    <property type="evidence" value="ECO:0007669"/>
    <property type="project" value="InterPro"/>
</dbReference>
<reference evidence="3" key="1">
    <citation type="submission" date="2016-06" db="EMBL/GenBank/DDBJ databases">
        <authorList>
            <person name="Kjaerup R.B."/>
            <person name="Dalgaard T.S."/>
            <person name="Juul-Madsen H.R."/>
        </authorList>
    </citation>
    <scope>NUCLEOTIDE SEQUENCE [LARGE SCALE GENOMIC DNA]</scope>
    <source>
        <strain evidence="3">DSM 46123</strain>
    </source>
</reference>
<dbReference type="SMART" id="SM00857">
    <property type="entry name" value="Resolvase"/>
    <property type="match status" value="1"/>
</dbReference>
<name>A0A1C6S829_9ACTN</name>
<dbReference type="InterPro" id="IPR050639">
    <property type="entry name" value="SSR_resolvase"/>
</dbReference>
<sequence length="472" mass="51540">MKALIYVRQSQDRSGEELGIARQLADARQLAKLRGWEVIRELPENDTSASGKRQRPQFEAVLAAIEAQEVGAVIAWDMTRLSRNRRDTVRLLEAGERAKITLAFVRGTDLDLSTPAGGLIADILAGVARNEIAVKSDRQRRAALQAAEQGRWVGGRRPFGYEADGCTIREAEAAALRDAYAAVLTGVSLGGVARDWNTRGLHTPQGKRDGSPSLWTSQTVRPTLLNPRYAGLRARGRGKSQQVMAAAEWQAIVPESTWRAAVAVIADPARANPPRGGRSLLTGLAFCGVCGEDTPATVHAGAAPSRKGREGYRTYRCRAAYGHVGRAAEPVDEFVTAVALERLSRPDARDLLIDRDRADVEQLRTEAIALRGRRKALLGLVEDGTYTDAEIRDRAGRLAEKIAAVEAKLADAGRVDILGPLIDADDIRAAWDALDVERQRAVIDTLMTVRLHPPGRGTRTFRPETVEIEWKH</sequence>
<protein>
    <submittedName>
        <fullName evidence="3">Site-specific DNA recombinase</fullName>
    </submittedName>
</protein>
<dbReference type="InterPro" id="IPR006119">
    <property type="entry name" value="Resolv_N"/>
</dbReference>
<dbReference type="EMBL" id="FMHU01000002">
    <property type="protein sequence ID" value="SCL25419.1"/>
    <property type="molecule type" value="Genomic_DNA"/>
</dbReference>
<evidence type="ECO:0000313" key="5">
    <source>
        <dbReference type="Proteomes" id="UP000198906"/>
    </source>
</evidence>
<reference evidence="5" key="2">
    <citation type="submission" date="2016-06" db="EMBL/GenBank/DDBJ databases">
        <authorList>
            <person name="Varghese N."/>
        </authorList>
    </citation>
    <scope>NUCLEOTIDE SEQUENCE [LARGE SCALE GENOMIC DNA]</scope>
    <source>
        <strain evidence="5">DSM 46123</strain>
    </source>
</reference>
<feature type="domain" description="Resolvase/invertase-type recombinase catalytic" evidence="1">
    <location>
        <begin position="2"/>
        <end position="150"/>
    </location>
</feature>
<dbReference type="AlphaFoldDB" id="A0A1C6S829"/>
<dbReference type="STRING" id="47866.GA0074694_4216"/>
<dbReference type="InterPro" id="IPR011109">
    <property type="entry name" value="DNA_bind_recombinase_dom"/>
</dbReference>
<evidence type="ECO:0000259" key="2">
    <source>
        <dbReference type="PROSITE" id="PS51737"/>
    </source>
</evidence>
<dbReference type="Pfam" id="PF07508">
    <property type="entry name" value="Recombinase"/>
    <property type="match status" value="1"/>
</dbReference>